<keyword evidence="1" id="KW-0560">Oxidoreductase</keyword>
<dbReference type="Pfam" id="PF00296">
    <property type="entry name" value="Bac_luciferase"/>
    <property type="match status" value="1"/>
</dbReference>
<dbReference type="GO" id="GO:0016705">
    <property type="term" value="F:oxidoreductase activity, acting on paired donors, with incorporation or reduction of molecular oxygen"/>
    <property type="evidence" value="ECO:0007669"/>
    <property type="project" value="InterPro"/>
</dbReference>
<dbReference type="EMBL" id="DRXG01000080">
    <property type="protein sequence ID" value="HHN52399.1"/>
    <property type="molecule type" value="Genomic_DNA"/>
</dbReference>
<evidence type="ECO:0000256" key="1">
    <source>
        <dbReference type="ARBA" id="ARBA00023002"/>
    </source>
</evidence>
<comment type="caution">
    <text evidence="3">The sequence shown here is derived from an EMBL/GenBank/DDBJ whole genome shotgun (WGS) entry which is preliminary data.</text>
</comment>
<dbReference type="InterPro" id="IPR050564">
    <property type="entry name" value="F420-G6PD/mer"/>
</dbReference>
<dbReference type="InterPro" id="IPR036661">
    <property type="entry name" value="Luciferase-like_sf"/>
</dbReference>
<gene>
    <name evidence="3" type="ORF">ENM30_03690</name>
</gene>
<dbReference type="SUPFAM" id="SSF51679">
    <property type="entry name" value="Bacterial luciferase-like"/>
    <property type="match status" value="1"/>
</dbReference>
<evidence type="ECO:0000259" key="2">
    <source>
        <dbReference type="Pfam" id="PF00296"/>
    </source>
</evidence>
<dbReference type="PANTHER" id="PTHR43244">
    <property type="match status" value="1"/>
</dbReference>
<dbReference type="AlphaFoldDB" id="A0A7J3WCP6"/>
<name>A0A7J3WCP6_CALS0</name>
<proteinExistence type="predicted"/>
<dbReference type="InterPro" id="IPR011251">
    <property type="entry name" value="Luciferase-like_dom"/>
</dbReference>
<organism evidence="3">
    <name type="scientific">Caldiarchaeum subterraneum</name>
    <dbReference type="NCBI Taxonomy" id="311458"/>
    <lineage>
        <taxon>Archaea</taxon>
        <taxon>Nitrososphaerota</taxon>
        <taxon>Candidatus Caldarchaeales</taxon>
        <taxon>Candidatus Caldarchaeaceae</taxon>
        <taxon>Candidatus Caldarchaeum</taxon>
    </lineage>
</organism>
<dbReference type="PANTHER" id="PTHR43244:SF1">
    <property type="entry name" value="5,10-METHYLENETETRAHYDROMETHANOPTERIN REDUCTASE"/>
    <property type="match status" value="1"/>
</dbReference>
<reference evidence="3" key="1">
    <citation type="journal article" date="2020" name="mSystems">
        <title>Genome- and Community-Level Interaction Insights into Carbon Utilization and Element Cycling Functions of Hydrothermarchaeota in Hydrothermal Sediment.</title>
        <authorList>
            <person name="Zhou Z."/>
            <person name="Liu Y."/>
            <person name="Xu W."/>
            <person name="Pan J."/>
            <person name="Luo Z.H."/>
            <person name="Li M."/>
        </authorList>
    </citation>
    <scope>NUCLEOTIDE SEQUENCE [LARGE SCALE GENOMIC DNA]</scope>
    <source>
        <strain evidence="3">SpSt-1073</strain>
    </source>
</reference>
<evidence type="ECO:0000313" key="3">
    <source>
        <dbReference type="EMBL" id="HHN52399.1"/>
    </source>
</evidence>
<protein>
    <submittedName>
        <fullName evidence="3">LLM class flavin-dependent oxidoreductase</fullName>
    </submittedName>
</protein>
<dbReference type="Gene3D" id="3.20.20.30">
    <property type="entry name" value="Luciferase-like domain"/>
    <property type="match status" value="1"/>
</dbReference>
<sequence>MKKDVVKLGVDATFWMDDRYEMKFLGLCEKAGFDSIWFGDHFLPWHHSFKHNFFVWPVLAAAAERTKRILLGVDVTVPIGGRYHPAIIAQAMGTLDNMYPGRFLLGVGTGEAMSEKRFMGRWPPWRERMERLVEALDLIKKLWTNEDYFDFNGKYFSMPKVYLHLKPKRPIPIYFSAIGEKAATYAGKYGDRLITANTLENCRDKIFPAFEKAAAEAGRNPRRIEKAVLLEGAIVDIDKTIKRIKRIHAGATIMENFDEEDPRQIEESGLRLPDEAIRNYYLLYENVDDLIDRFDEFRKIGANHLIFTDFSPRPEKTIEIFRRKIIPYFKGG</sequence>
<accession>A0A7J3WCP6</accession>
<feature type="domain" description="Luciferase-like" evidence="2">
    <location>
        <begin position="20"/>
        <end position="304"/>
    </location>
</feature>